<evidence type="ECO:0000313" key="3">
    <source>
        <dbReference type="Proteomes" id="UP000824120"/>
    </source>
</evidence>
<proteinExistence type="predicted"/>
<dbReference type="EMBL" id="JACXVP010000001">
    <property type="protein sequence ID" value="KAG5632224.1"/>
    <property type="molecule type" value="Genomic_DNA"/>
</dbReference>
<reference evidence="2 3" key="1">
    <citation type="submission" date="2020-09" db="EMBL/GenBank/DDBJ databases">
        <title>De no assembly of potato wild relative species, Solanum commersonii.</title>
        <authorList>
            <person name="Cho K."/>
        </authorList>
    </citation>
    <scope>NUCLEOTIDE SEQUENCE [LARGE SCALE GENOMIC DNA]</scope>
    <source>
        <strain evidence="2">LZ3.2</strain>
        <tissue evidence="2">Leaf</tissue>
    </source>
</reference>
<evidence type="ECO:0000256" key="1">
    <source>
        <dbReference type="SAM" id="MobiDB-lite"/>
    </source>
</evidence>
<evidence type="ECO:0008006" key="4">
    <source>
        <dbReference type="Google" id="ProtNLM"/>
    </source>
</evidence>
<evidence type="ECO:0000313" key="2">
    <source>
        <dbReference type="EMBL" id="KAG5632224.1"/>
    </source>
</evidence>
<name>A0A9J6B6D8_SOLCO</name>
<feature type="region of interest" description="Disordered" evidence="1">
    <location>
        <begin position="51"/>
        <end position="102"/>
    </location>
</feature>
<accession>A0A9J6B6D8</accession>
<organism evidence="2 3">
    <name type="scientific">Solanum commersonii</name>
    <name type="common">Commerson's wild potato</name>
    <name type="synonym">Commerson's nightshade</name>
    <dbReference type="NCBI Taxonomy" id="4109"/>
    <lineage>
        <taxon>Eukaryota</taxon>
        <taxon>Viridiplantae</taxon>
        <taxon>Streptophyta</taxon>
        <taxon>Embryophyta</taxon>
        <taxon>Tracheophyta</taxon>
        <taxon>Spermatophyta</taxon>
        <taxon>Magnoliopsida</taxon>
        <taxon>eudicotyledons</taxon>
        <taxon>Gunneridae</taxon>
        <taxon>Pentapetalae</taxon>
        <taxon>asterids</taxon>
        <taxon>lamiids</taxon>
        <taxon>Solanales</taxon>
        <taxon>Solanaceae</taxon>
        <taxon>Solanoideae</taxon>
        <taxon>Solaneae</taxon>
        <taxon>Solanum</taxon>
    </lineage>
</organism>
<protein>
    <recommendedName>
        <fullName evidence="4">Gag-pol polyprotein</fullName>
    </recommendedName>
</protein>
<gene>
    <name evidence="2" type="ORF">H5410_003941</name>
</gene>
<sequence>MVADIRNIMSLFVAGLSRLSRMEGKKAMLIGDMGIARLIIHVQQVEKDKLRDREELKNKRAKTGNESGHQKSNANRSSFQQKQKGPTTLSASAPTLKNKRTTQGHVVMDPLVASSVARTVISCESVQRTSRVMVMGAIEPSLLQLLHQTGLHLEGLLPVLAEEQTAYMLSLVAKSKRTR</sequence>
<keyword evidence="3" id="KW-1185">Reference proteome</keyword>
<feature type="compositionally biased region" description="Polar residues" evidence="1">
    <location>
        <begin position="64"/>
        <end position="95"/>
    </location>
</feature>
<comment type="caution">
    <text evidence="2">The sequence shown here is derived from an EMBL/GenBank/DDBJ whole genome shotgun (WGS) entry which is preliminary data.</text>
</comment>
<dbReference type="AlphaFoldDB" id="A0A9J6B6D8"/>
<dbReference type="OrthoDB" id="1306017at2759"/>
<dbReference type="Proteomes" id="UP000824120">
    <property type="component" value="Chromosome 1"/>
</dbReference>